<comment type="caution">
    <text evidence="3">The sequence shown here is derived from an EMBL/GenBank/DDBJ whole genome shotgun (WGS) entry which is preliminary data.</text>
</comment>
<reference evidence="3 4" key="1">
    <citation type="submission" date="2018-03" db="EMBL/GenBank/DDBJ databases">
        <title>Adhaeribacter sp. HMF7605 Genome sequencing and assembly.</title>
        <authorList>
            <person name="Kang H."/>
            <person name="Kang J."/>
            <person name="Cha I."/>
            <person name="Kim H."/>
            <person name="Joh K."/>
        </authorList>
    </citation>
    <scope>NUCLEOTIDE SEQUENCE [LARGE SCALE GENOMIC DNA]</scope>
    <source>
        <strain evidence="3 4">HMF7605</strain>
    </source>
</reference>
<protein>
    <submittedName>
        <fullName evidence="3">Endonuclease</fullName>
    </submittedName>
</protein>
<dbReference type="Proteomes" id="UP000240357">
    <property type="component" value="Unassembled WGS sequence"/>
</dbReference>
<dbReference type="AlphaFoldDB" id="A0A2T2YKH5"/>
<sequence length="98" mass="12077">MWNQNYFTYIATNPRKTVLYVGVTNDLERRLNERFENRGKPETFAGKYYCYNLLYYERHLKMIHAIEREKEIKLMSREDKEKLIKSENPHLLFLKIRD</sequence>
<keyword evidence="4" id="KW-1185">Reference proteome</keyword>
<evidence type="ECO:0000313" key="4">
    <source>
        <dbReference type="Proteomes" id="UP000240357"/>
    </source>
</evidence>
<keyword evidence="3" id="KW-0378">Hydrolase</keyword>
<dbReference type="RefSeq" id="WP_106932195.1">
    <property type="nucleotide sequence ID" value="NZ_PYFT01000001.1"/>
</dbReference>
<organism evidence="3 4">
    <name type="scientific">Adhaeribacter arboris</name>
    <dbReference type="NCBI Taxonomy" id="2072846"/>
    <lineage>
        <taxon>Bacteria</taxon>
        <taxon>Pseudomonadati</taxon>
        <taxon>Bacteroidota</taxon>
        <taxon>Cytophagia</taxon>
        <taxon>Cytophagales</taxon>
        <taxon>Hymenobacteraceae</taxon>
        <taxon>Adhaeribacter</taxon>
    </lineage>
</organism>
<dbReference type="InterPro" id="IPR000305">
    <property type="entry name" value="GIY-YIG_endonuc"/>
</dbReference>
<keyword evidence="3" id="KW-0255">Endonuclease</keyword>
<dbReference type="SUPFAM" id="SSF82771">
    <property type="entry name" value="GIY-YIG endonuclease"/>
    <property type="match status" value="1"/>
</dbReference>
<comment type="similarity">
    <text evidence="1">Belongs to the UPF0213 family.</text>
</comment>
<keyword evidence="3" id="KW-0540">Nuclease</keyword>
<dbReference type="PROSITE" id="PS50164">
    <property type="entry name" value="GIY_YIG"/>
    <property type="match status" value="1"/>
</dbReference>
<dbReference type="InterPro" id="IPR035901">
    <property type="entry name" value="GIY-YIG_endonuc_sf"/>
</dbReference>
<evidence type="ECO:0000259" key="2">
    <source>
        <dbReference type="PROSITE" id="PS50164"/>
    </source>
</evidence>
<dbReference type="PANTHER" id="PTHR34477:SF5">
    <property type="entry name" value="BSL5627 PROTEIN"/>
    <property type="match status" value="1"/>
</dbReference>
<accession>A0A2T2YKH5</accession>
<name>A0A2T2YKH5_9BACT</name>
<dbReference type="Pfam" id="PF01541">
    <property type="entry name" value="GIY-YIG"/>
    <property type="match status" value="1"/>
</dbReference>
<dbReference type="PANTHER" id="PTHR34477">
    <property type="entry name" value="UPF0213 PROTEIN YHBQ"/>
    <property type="match status" value="1"/>
</dbReference>
<dbReference type="GO" id="GO:0004519">
    <property type="term" value="F:endonuclease activity"/>
    <property type="evidence" value="ECO:0007669"/>
    <property type="project" value="UniProtKB-KW"/>
</dbReference>
<feature type="domain" description="GIY-YIG" evidence="2">
    <location>
        <begin position="4"/>
        <end position="82"/>
    </location>
</feature>
<dbReference type="OrthoDB" id="1495241at2"/>
<dbReference type="InterPro" id="IPR050190">
    <property type="entry name" value="UPF0213_domain"/>
</dbReference>
<gene>
    <name evidence="3" type="ORF">AHMF7605_22205</name>
</gene>
<dbReference type="EMBL" id="PYFT01000001">
    <property type="protein sequence ID" value="PSR56016.1"/>
    <property type="molecule type" value="Genomic_DNA"/>
</dbReference>
<evidence type="ECO:0000313" key="3">
    <source>
        <dbReference type="EMBL" id="PSR56016.1"/>
    </source>
</evidence>
<evidence type="ECO:0000256" key="1">
    <source>
        <dbReference type="ARBA" id="ARBA00007435"/>
    </source>
</evidence>
<dbReference type="Gene3D" id="3.40.1440.10">
    <property type="entry name" value="GIY-YIG endonuclease"/>
    <property type="match status" value="1"/>
</dbReference>
<proteinExistence type="inferred from homology"/>